<dbReference type="Proteomes" id="UP001056619">
    <property type="component" value="Chromosome"/>
</dbReference>
<keyword evidence="2" id="KW-1185">Reference proteome</keyword>
<dbReference type="Pfam" id="PF13578">
    <property type="entry name" value="Methyltransf_24"/>
    <property type="match status" value="1"/>
</dbReference>
<dbReference type="GO" id="GO:0008168">
    <property type="term" value="F:methyltransferase activity"/>
    <property type="evidence" value="ECO:0007669"/>
    <property type="project" value="UniProtKB-KW"/>
</dbReference>
<keyword evidence="1" id="KW-0808">Transferase</keyword>
<keyword evidence="1" id="KW-0489">Methyltransferase</keyword>
<dbReference type="SUPFAM" id="SSF53335">
    <property type="entry name" value="S-adenosyl-L-methionine-dependent methyltransferases"/>
    <property type="match status" value="1"/>
</dbReference>
<dbReference type="Gene3D" id="3.40.50.150">
    <property type="entry name" value="Vaccinia Virus protein VP39"/>
    <property type="match status" value="1"/>
</dbReference>
<evidence type="ECO:0000313" key="2">
    <source>
        <dbReference type="Proteomes" id="UP001056619"/>
    </source>
</evidence>
<dbReference type="GO" id="GO:0032259">
    <property type="term" value="P:methylation"/>
    <property type="evidence" value="ECO:0007669"/>
    <property type="project" value="UniProtKB-KW"/>
</dbReference>
<dbReference type="EMBL" id="CP098494">
    <property type="protein sequence ID" value="USA61411.1"/>
    <property type="molecule type" value="Genomic_DNA"/>
</dbReference>
<dbReference type="RefSeq" id="WP_301642082.1">
    <property type="nucleotide sequence ID" value="NZ_CP098494.1"/>
</dbReference>
<organism evidence="1 2">
    <name type="scientific">Qipengyuania citrea</name>
    <dbReference type="NCBI Taxonomy" id="225971"/>
    <lineage>
        <taxon>Bacteria</taxon>
        <taxon>Pseudomonadati</taxon>
        <taxon>Pseudomonadota</taxon>
        <taxon>Alphaproteobacteria</taxon>
        <taxon>Sphingomonadales</taxon>
        <taxon>Erythrobacteraceae</taxon>
        <taxon>Qipengyuania</taxon>
    </lineage>
</organism>
<reference evidence="1 2" key="1">
    <citation type="submission" date="2022-06" db="EMBL/GenBank/DDBJ databases">
        <authorList>
            <person name="Liu G."/>
        </authorList>
    </citation>
    <scope>NUCLEOTIDE SEQUENCE [LARGE SCALE GENOMIC DNA]</scope>
    <source>
        <strain evidence="1 2">E4</strain>
    </source>
</reference>
<protein>
    <submittedName>
        <fullName evidence="1">Class I SAM-dependent methyltransferase</fullName>
    </submittedName>
</protein>
<sequence length="247" mass="28271">MTTKYLTGMLAKNDRSNLEERTTREHLFQLAYGALQWPWLLKSLYGGTQAEKIRLLDRLELGRDALPHLGSWKADTYFLNRIVDTIEEMKPAITVELGAGASSLVIAKALQQHGGGRLLSYDQHLPFVEKMEAWLAEHHLRADFEHAPLTQRDPRWPGLWYDLPEMPASIDLLIIDGPPWAVHPYCRGIAERLFPLIPPGGAIMLDDAARPGERYVARRWHRNWPNFDFIYEGEGVKGLLIGRRDKI</sequence>
<gene>
    <name evidence="1" type="ORF">NCF85_00035</name>
</gene>
<evidence type="ECO:0000313" key="1">
    <source>
        <dbReference type="EMBL" id="USA61411.1"/>
    </source>
</evidence>
<dbReference type="InterPro" id="IPR029063">
    <property type="entry name" value="SAM-dependent_MTases_sf"/>
</dbReference>
<name>A0ABY4U6M0_9SPHN</name>
<accession>A0ABY4U6M0</accession>
<proteinExistence type="predicted"/>